<evidence type="ECO:0000313" key="7">
    <source>
        <dbReference type="Proteomes" id="UP000266441"/>
    </source>
</evidence>
<dbReference type="PROSITE" id="PS51063">
    <property type="entry name" value="HTH_CRP_2"/>
    <property type="match status" value="1"/>
</dbReference>
<organism evidence="6 7">
    <name type="scientific">Mariniphaga sediminis</name>
    <dbReference type="NCBI Taxonomy" id="1628158"/>
    <lineage>
        <taxon>Bacteria</taxon>
        <taxon>Pseudomonadati</taxon>
        <taxon>Bacteroidota</taxon>
        <taxon>Bacteroidia</taxon>
        <taxon>Marinilabiliales</taxon>
        <taxon>Prolixibacteraceae</taxon>
        <taxon>Mariniphaga</taxon>
    </lineage>
</organism>
<dbReference type="GO" id="GO:0005829">
    <property type="term" value="C:cytosol"/>
    <property type="evidence" value="ECO:0007669"/>
    <property type="project" value="TreeGrafter"/>
</dbReference>
<dbReference type="InterPro" id="IPR036390">
    <property type="entry name" value="WH_DNA-bd_sf"/>
</dbReference>
<dbReference type="OrthoDB" id="1116216at2"/>
<dbReference type="InterPro" id="IPR018490">
    <property type="entry name" value="cNMP-bd_dom_sf"/>
</dbReference>
<reference evidence="6 7" key="1">
    <citation type="journal article" date="2015" name="Int. J. Syst. Evol. Microbiol.">
        <title>Mariniphaga sediminis sp. nov., isolated from coastal sediment.</title>
        <authorList>
            <person name="Wang F.Q."/>
            <person name="Shen Q.Y."/>
            <person name="Chen G.J."/>
            <person name="Du Z.J."/>
        </authorList>
    </citation>
    <scope>NUCLEOTIDE SEQUENCE [LARGE SCALE GENOMIC DNA]</scope>
    <source>
        <strain evidence="6 7">SY21</strain>
    </source>
</reference>
<feature type="domain" description="HTH crp-type" evidence="5">
    <location>
        <begin position="143"/>
        <end position="209"/>
    </location>
</feature>
<dbReference type="PANTHER" id="PTHR24567">
    <property type="entry name" value="CRP FAMILY TRANSCRIPTIONAL REGULATORY PROTEIN"/>
    <property type="match status" value="1"/>
</dbReference>
<evidence type="ECO:0000259" key="5">
    <source>
        <dbReference type="PROSITE" id="PS51063"/>
    </source>
</evidence>
<evidence type="ECO:0000259" key="4">
    <source>
        <dbReference type="PROSITE" id="PS50042"/>
    </source>
</evidence>
<dbReference type="SUPFAM" id="SSF46785">
    <property type="entry name" value="Winged helix' DNA-binding domain"/>
    <property type="match status" value="1"/>
</dbReference>
<evidence type="ECO:0000256" key="3">
    <source>
        <dbReference type="ARBA" id="ARBA00023163"/>
    </source>
</evidence>
<dbReference type="PANTHER" id="PTHR24567:SF26">
    <property type="entry name" value="REGULATORY PROTEIN YEIL"/>
    <property type="match status" value="1"/>
</dbReference>
<keyword evidence="7" id="KW-1185">Reference proteome</keyword>
<dbReference type="RefSeq" id="WP_119350240.1">
    <property type="nucleotide sequence ID" value="NZ_QWET01000008.1"/>
</dbReference>
<dbReference type="GO" id="GO:0003700">
    <property type="term" value="F:DNA-binding transcription factor activity"/>
    <property type="evidence" value="ECO:0007669"/>
    <property type="project" value="TreeGrafter"/>
</dbReference>
<dbReference type="CDD" id="cd00038">
    <property type="entry name" value="CAP_ED"/>
    <property type="match status" value="1"/>
</dbReference>
<keyword evidence="3" id="KW-0804">Transcription</keyword>
<dbReference type="EMBL" id="QWET01000008">
    <property type="protein sequence ID" value="RIH64775.1"/>
    <property type="molecule type" value="Genomic_DNA"/>
</dbReference>
<dbReference type="GO" id="GO:0003677">
    <property type="term" value="F:DNA binding"/>
    <property type="evidence" value="ECO:0007669"/>
    <property type="project" value="UniProtKB-KW"/>
</dbReference>
<comment type="caution">
    <text evidence="6">The sequence shown here is derived from an EMBL/GenBank/DDBJ whole genome shotgun (WGS) entry which is preliminary data.</text>
</comment>
<dbReference type="InterPro" id="IPR050397">
    <property type="entry name" value="Env_Response_Regulators"/>
</dbReference>
<dbReference type="Pfam" id="PF13545">
    <property type="entry name" value="HTH_Crp_2"/>
    <property type="match status" value="1"/>
</dbReference>
<accession>A0A399CYE7</accession>
<dbReference type="Gene3D" id="1.10.10.10">
    <property type="entry name" value="Winged helix-like DNA-binding domain superfamily/Winged helix DNA-binding domain"/>
    <property type="match status" value="1"/>
</dbReference>
<evidence type="ECO:0000256" key="2">
    <source>
        <dbReference type="ARBA" id="ARBA00023125"/>
    </source>
</evidence>
<dbReference type="Gene3D" id="2.60.120.10">
    <property type="entry name" value="Jelly Rolls"/>
    <property type="match status" value="1"/>
</dbReference>
<protein>
    <submittedName>
        <fullName evidence="6">Crp/Fnr family transcriptional regulator</fullName>
    </submittedName>
</protein>
<dbReference type="InterPro" id="IPR012318">
    <property type="entry name" value="HTH_CRP"/>
</dbReference>
<evidence type="ECO:0000256" key="1">
    <source>
        <dbReference type="ARBA" id="ARBA00023015"/>
    </source>
</evidence>
<dbReference type="Proteomes" id="UP000266441">
    <property type="component" value="Unassembled WGS sequence"/>
</dbReference>
<dbReference type="InterPro" id="IPR036388">
    <property type="entry name" value="WH-like_DNA-bd_sf"/>
</dbReference>
<dbReference type="Pfam" id="PF00027">
    <property type="entry name" value="cNMP_binding"/>
    <property type="match status" value="1"/>
</dbReference>
<name>A0A399CYE7_9BACT</name>
<dbReference type="InterPro" id="IPR014710">
    <property type="entry name" value="RmlC-like_jellyroll"/>
</dbReference>
<gene>
    <name evidence="6" type="ORF">D1164_12050</name>
</gene>
<dbReference type="SUPFAM" id="SSF51206">
    <property type="entry name" value="cAMP-binding domain-like"/>
    <property type="match status" value="1"/>
</dbReference>
<dbReference type="InterPro" id="IPR000595">
    <property type="entry name" value="cNMP-bd_dom"/>
</dbReference>
<keyword evidence="1" id="KW-0805">Transcription regulation</keyword>
<dbReference type="AlphaFoldDB" id="A0A399CYE7"/>
<feature type="domain" description="Cyclic nucleotide-binding" evidence="4">
    <location>
        <begin position="7"/>
        <end position="74"/>
    </location>
</feature>
<evidence type="ECO:0000313" key="6">
    <source>
        <dbReference type="EMBL" id="RIH64775.1"/>
    </source>
</evidence>
<dbReference type="SMART" id="SM00419">
    <property type="entry name" value="HTH_CRP"/>
    <property type="match status" value="1"/>
</dbReference>
<dbReference type="PROSITE" id="PS50042">
    <property type="entry name" value="CNMP_BINDING_3"/>
    <property type="match status" value="1"/>
</dbReference>
<proteinExistence type="predicted"/>
<keyword evidence="2" id="KW-0238">DNA-binding</keyword>
<sequence>MDEITKLYHFLEKELLEEIRQSGVRKVFSHGEALIREGQFISSFPLVVRGLIRISRTNEEGNELLLYYLKENEVCAMSLTCCMAHLKSNVMAVAEEETEAIMLPVGLLDKWMYEYPAWRQFVMQTFQSRFRELIETIDSIAFLKLDERLVKYFIDRFQKSGNTTFSGTHQELALQLNTSREVISRLLKKLEKDGKIELSRNFIDYSGLV</sequence>